<dbReference type="EMBL" id="FMSV02000513">
    <property type="protein sequence ID" value="SEH07045.1"/>
    <property type="molecule type" value="Genomic_DNA"/>
</dbReference>
<evidence type="ECO:0000313" key="1">
    <source>
        <dbReference type="EMBL" id="SEH07045.1"/>
    </source>
</evidence>
<dbReference type="OrthoDB" id="8564622at2"/>
<dbReference type="Proteomes" id="UP000236724">
    <property type="component" value="Unassembled WGS sequence"/>
</dbReference>
<reference evidence="1 2" key="1">
    <citation type="submission" date="2016-10" db="EMBL/GenBank/DDBJ databases">
        <authorList>
            <person name="de Groot N.N."/>
        </authorList>
    </citation>
    <scope>NUCLEOTIDE SEQUENCE [LARGE SCALE GENOMIC DNA]</scope>
    <source>
        <strain evidence="1">MBHS1</strain>
    </source>
</reference>
<proteinExistence type="predicted"/>
<protein>
    <submittedName>
        <fullName evidence="1">Uncharacterized protein</fullName>
    </submittedName>
</protein>
<keyword evidence="2" id="KW-1185">Reference proteome</keyword>
<accession>A0A1H6FDF1</accession>
<dbReference type="AlphaFoldDB" id="A0A1H6FDF1"/>
<organism evidence="1 2">
    <name type="scientific">Candidatus Venteria ishoeyi</name>
    <dbReference type="NCBI Taxonomy" id="1899563"/>
    <lineage>
        <taxon>Bacteria</taxon>
        <taxon>Pseudomonadati</taxon>
        <taxon>Pseudomonadota</taxon>
        <taxon>Gammaproteobacteria</taxon>
        <taxon>Thiotrichales</taxon>
        <taxon>Thiotrichaceae</taxon>
        <taxon>Venteria</taxon>
    </lineage>
</organism>
<name>A0A1H6FDF1_9GAMM</name>
<dbReference type="RefSeq" id="WP_103920761.1">
    <property type="nucleotide sequence ID" value="NZ_FMSV02000513.1"/>
</dbReference>
<gene>
    <name evidence="1" type="ORF">MBHS_02911</name>
</gene>
<sequence>MKIGKIEHKRPATVEAYIDLIEQALFEIADTREAIEFEADSMGPAIAFITNLETKVKAIKQSMIDGTYQFENKDLPFMEIVKMQTLQTLPFKRLLEDINWTHREGLQID</sequence>
<evidence type="ECO:0000313" key="2">
    <source>
        <dbReference type="Proteomes" id="UP000236724"/>
    </source>
</evidence>